<sequence length="1698" mass="186128">MGLLWDRGAKVVVNNVNNFSQVPQAQVPLTDLPKYPWNHRTRYWHESTLSKSLRFRHAPRTDLLGEPVREFTWSDPAWKNYIRLSELPWISHHSVRGNDVFPAAGMICAAIEGPKQLADPTKRIKGFDLLDIVISRALIIPIADPGIEVFTRLKPRRHGTKGTSSWYEFTFSSLEASNGPERRYTEHCSGLITINYEDGSQTSLREDQTVAQIDREAYSKANEACELNITPEEHYDATAKMGIIYGPAFQGLKAIKSGNNQATFVVELQDTQSIMPANFEFPFVIHPTLLDVAIQSAYQGLTHDRTNEADDAVVPTEFRRLSVSANIPSTAGIELVGFVDADWISPKDCTATIKLGLKDWPETVLELAGCIFTGLRDSTAEIIHDRTVADRKLASKNVWKPAIDLFDLGGGDAQRILGKHVESTESLSVAEAACTQAAIIFIQRALKSLTPEVEASLTGHWVLYLEWLRGKYDDALAGRLPYQDEAKEDWLNMTYAREEEFLEECKQRYPADINLLYAVGTKLSEIIAGTQPPLPIMLVDDMLTKIYADAHGMASGLGMFREWFDHMGHKKPDINVLEVGAGTGSVTLPVLGVLGGRDGRSPRVGSYTFTDISTGWFEKAQELLKPWASLVKYQRLDIEQDPFTQGFEPESFDVIAASNVLHATKRLDVTLGNCYKLLKPGGKIIIGELTWCPDHSGVIFGTLPGWWLSEDGRTGGPVISQGEWDKLLRDSQFTGLDLAVAAQDTRGAKMLSTMVSTKPAPPTKPLLKKVVIIKPLIESELGTAIVGAIEAECRAAAIEEVTVSLSEAGLLADDNQLNADSIATICLVEAVTPVFARLTIQVFEDVRKIITKSNALFWYACNNAPDGTAPPEACAISGLLRTARSENPSLRLHEVHLQARPVDEVHVYGGLIWRTLQTVWSAEDTQEHENEISEIDNILSVPRIMDDEPLNKMLRSIGKIPEPEEQLILQQGRPVKLKMSKNSKIEELYFADNEEATGPLPGNFVEIEVKANAINAIDVDIASARSPGLHLGYDISGIVSKVGSNVNRFCVGDRVALTRQDAFCTHVRVSESVPQAIPAHIDMEQAAAVPFVYMAAYHSLFELAHISKGDKVLITQASGGLGQALITLAQYAEAEVYTTAGSPEKRKYLEDQFSISPDHIFDSTSPSFARAAKRLTNDEGFDIVLNTLSGEQLSTLCSCVAPFGRFVNFNQEDVKANASVQLRCLGQNVSFSSVNMPMLLEKAPQRASRLLVQVFSLLRAKAIQPLQPTVFDYSDMKKAFAAAQDRSHIGKIVLRLTEASKGLVIPYDSHPLNLRPDATYAISGGLGGVGRALACYLADHGAKHIALLSRSAEVKGDAVNTIKYLNDLDVNVKVIACDVTSKEAVQNALDMINRDMPPVKGVIHGAMQLRDGLYENMTYEQWITCTKPKIEGTWNMHEVMPKDVDFFIMLSSIAGICGNPGQPNYAAGNSYQDAMSHYRRSLGLKACTIDVGGVGNFGWLEDNKEGSTFAEMMQHLIISPDELFLMFKSAVTGYTSFDNTCPMQLITGIGTGGMSAAHMAAGGKSDYFWLKMQGRFAYLRQLDARATSAQISSSDGAEFKTALAAATSISEAATIVQGALAAKLAKSMMIAADEIDTNLPVSSYGVDSLVAAELRNWCVQEVKAVTSVFEFLSAVPISTLAFQIAEKSGLLLETVERS</sequence>
<evidence type="ECO:0000313" key="2">
    <source>
        <dbReference type="Proteomes" id="UP001172386"/>
    </source>
</evidence>
<evidence type="ECO:0000313" key="1">
    <source>
        <dbReference type="EMBL" id="KAJ9656593.1"/>
    </source>
</evidence>
<gene>
    <name evidence="1" type="ORF">H2198_004827</name>
</gene>
<organism evidence="1 2">
    <name type="scientific">Neophaeococcomyces mojaviensis</name>
    <dbReference type="NCBI Taxonomy" id="3383035"/>
    <lineage>
        <taxon>Eukaryota</taxon>
        <taxon>Fungi</taxon>
        <taxon>Dikarya</taxon>
        <taxon>Ascomycota</taxon>
        <taxon>Pezizomycotina</taxon>
        <taxon>Eurotiomycetes</taxon>
        <taxon>Chaetothyriomycetidae</taxon>
        <taxon>Chaetothyriales</taxon>
        <taxon>Chaetothyriales incertae sedis</taxon>
        <taxon>Neophaeococcomyces</taxon>
    </lineage>
</organism>
<comment type="caution">
    <text evidence="1">The sequence shown here is derived from an EMBL/GenBank/DDBJ whole genome shotgun (WGS) entry which is preliminary data.</text>
</comment>
<protein>
    <submittedName>
        <fullName evidence="1">Uncharacterized protein</fullName>
    </submittedName>
</protein>
<accession>A0ACC3A7U9</accession>
<dbReference type="Proteomes" id="UP001172386">
    <property type="component" value="Unassembled WGS sequence"/>
</dbReference>
<keyword evidence="2" id="KW-1185">Reference proteome</keyword>
<dbReference type="EMBL" id="JAPDRQ010000075">
    <property type="protein sequence ID" value="KAJ9656593.1"/>
    <property type="molecule type" value="Genomic_DNA"/>
</dbReference>
<proteinExistence type="predicted"/>
<name>A0ACC3A7U9_9EURO</name>
<reference evidence="1" key="1">
    <citation type="submission" date="2022-10" db="EMBL/GenBank/DDBJ databases">
        <title>Culturing micro-colonial fungi from biological soil crusts in the Mojave desert and describing Neophaeococcomyces mojavensis, and introducing the new genera and species Taxawa tesnikishii.</title>
        <authorList>
            <person name="Kurbessoian T."/>
            <person name="Stajich J.E."/>
        </authorList>
    </citation>
    <scope>NUCLEOTIDE SEQUENCE</scope>
    <source>
        <strain evidence="1">JES_112</strain>
    </source>
</reference>